<feature type="domain" description="EfeO-type cupredoxin-like" evidence="5">
    <location>
        <begin position="50"/>
        <end position="97"/>
    </location>
</feature>
<dbReference type="InterPro" id="IPR008972">
    <property type="entry name" value="Cupredoxin"/>
</dbReference>
<dbReference type="Proteomes" id="UP001475781">
    <property type="component" value="Chromosome"/>
</dbReference>
<dbReference type="SUPFAM" id="SSF49503">
    <property type="entry name" value="Cupredoxins"/>
    <property type="match status" value="1"/>
</dbReference>
<evidence type="ECO:0000259" key="5">
    <source>
        <dbReference type="Pfam" id="PF13473"/>
    </source>
</evidence>
<feature type="region of interest" description="Disordered" evidence="3">
    <location>
        <begin position="25"/>
        <end position="54"/>
    </location>
</feature>
<dbReference type="InterPro" id="IPR050845">
    <property type="entry name" value="Cu-binding_ET"/>
</dbReference>
<proteinExistence type="predicted"/>
<sequence>MKASKFLVAVAAISMSATAFAAGAHGDGHGDSHGGGHGGGHGAGNGEPGKASEASRTITVEMHDNYYEPDSIEVKPGETVRFVVQNKGNLVHEFNIGTPAMHEAHQKEMMMMVEHGIIQGGTLNRDMMEMDMGNGKAMKHDDPNSVLLEPGQSREVVWKFSDKGDIEFACNVPGHYQAGMYGEVDFD</sequence>
<feature type="compositionally biased region" description="Gly residues" evidence="3">
    <location>
        <begin position="35"/>
        <end position="47"/>
    </location>
</feature>
<organism evidence="6 7">
    <name type="scientific">Marinobacter metalliresistant</name>
    <dbReference type="NCBI Taxonomy" id="2961995"/>
    <lineage>
        <taxon>Bacteria</taxon>
        <taxon>Pseudomonadati</taxon>
        <taxon>Pseudomonadota</taxon>
        <taxon>Gammaproteobacteria</taxon>
        <taxon>Pseudomonadales</taxon>
        <taxon>Marinobacteraceae</taxon>
        <taxon>Marinobacter</taxon>
    </lineage>
</organism>
<dbReference type="Gene3D" id="2.60.40.420">
    <property type="entry name" value="Cupredoxins - blue copper proteins"/>
    <property type="match status" value="1"/>
</dbReference>
<evidence type="ECO:0000256" key="3">
    <source>
        <dbReference type="SAM" id="MobiDB-lite"/>
    </source>
</evidence>
<evidence type="ECO:0000256" key="1">
    <source>
        <dbReference type="ARBA" id="ARBA00022723"/>
    </source>
</evidence>
<reference evidence="6 7" key="1">
    <citation type="submission" date="2022-07" db="EMBL/GenBank/DDBJ databases">
        <title>A copper resistant bacterium isolated from sediment samples of deep sea hydrothermal areas.</title>
        <authorList>
            <person name="Zeng X."/>
        </authorList>
    </citation>
    <scope>NUCLEOTIDE SEQUENCE [LARGE SCALE GENOMIC DNA]</scope>
    <source>
        <strain evidence="7">CuT 6</strain>
    </source>
</reference>
<dbReference type="EMBL" id="CP101118">
    <property type="protein sequence ID" value="WZF90357.1"/>
    <property type="molecule type" value="Genomic_DNA"/>
</dbReference>
<protein>
    <submittedName>
        <fullName evidence="6">Cupredoxin domain-containing protein</fullName>
    </submittedName>
</protein>
<dbReference type="PANTHER" id="PTHR38439:SF3">
    <property type="entry name" value="COPPER-RESISTANT CUPROPROTEIN COPI"/>
    <property type="match status" value="1"/>
</dbReference>
<name>A0ABZ2W6G8_9GAMM</name>
<dbReference type="InterPro" id="IPR028096">
    <property type="entry name" value="EfeO_Cupredoxin"/>
</dbReference>
<keyword evidence="2" id="KW-0186">Copper</keyword>
<keyword evidence="4" id="KW-0732">Signal</keyword>
<evidence type="ECO:0000313" key="7">
    <source>
        <dbReference type="Proteomes" id="UP001475781"/>
    </source>
</evidence>
<accession>A0ABZ2W6G8</accession>
<dbReference type="RefSeq" id="WP_341582612.1">
    <property type="nucleotide sequence ID" value="NZ_CP101118.1"/>
</dbReference>
<feature type="chain" id="PRO_5045073906" evidence="4">
    <location>
        <begin position="22"/>
        <end position="187"/>
    </location>
</feature>
<evidence type="ECO:0000256" key="4">
    <source>
        <dbReference type="SAM" id="SignalP"/>
    </source>
</evidence>
<feature type="signal peptide" evidence="4">
    <location>
        <begin position="1"/>
        <end position="21"/>
    </location>
</feature>
<keyword evidence="7" id="KW-1185">Reference proteome</keyword>
<dbReference type="PANTHER" id="PTHR38439">
    <property type="entry name" value="AURACYANIN-B"/>
    <property type="match status" value="1"/>
</dbReference>
<gene>
    <name evidence="6" type="ORF">NLK58_09300</name>
</gene>
<dbReference type="Pfam" id="PF13473">
    <property type="entry name" value="Cupredoxin_1"/>
    <property type="match status" value="1"/>
</dbReference>
<evidence type="ECO:0000256" key="2">
    <source>
        <dbReference type="ARBA" id="ARBA00023008"/>
    </source>
</evidence>
<evidence type="ECO:0000313" key="6">
    <source>
        <dbReference type="EMBL" id="WZF90357.1"/>
    </source>
</evidence>
<keyword evidence="1" id="KW-0479">Metal-binding</keyword>